<dbReference type="EC" id="2.1.1.131" evidence="7"/>
<dbReference type="InterPro" id="IPR014777">
    <property type="entry name" value="4pyrrole_Mease_sub1"/>
</dbReference>
<keyword evidence="8" id="KW-1185">Reference proteome</keyword>
<feature type="domain" description="Tetrapyrrole methylase" evidence="6">
    <location>
        <begin position="12"/>
        <end position="218"/>
    </location>
</feature>
<dbReference type="UniPathway" id="UPA00148"/>
<keyword evidence="4 7" id="KW-0808">Transferase</keyword>
<dbReference type="InterPro" id="IPR035996">
    <property type="entry name" value="4pyrrol_Methylase_sf"/>
</dbReference>
<reference evidence="7 8" key="1">
    <citation type="submission" date="2018-01" db="EMBL/GenBank/DDBJ databases">
        <title>Draft Genome Sequence of Komagataeibacter maltaceti LMG 1529, a Vinegar Producing Acetic Acid Bacterium Isolated from Malt Vinegar Brewery Acetifiers.</title>
        <authorList>
            <person name="Zhang Q."/>
            <person name="Hollensteiner J."/>
            <person name="Poehlein A."/>
            <person name="Daniel R."/>
        </authorList>
    </citation>
    <scope>NUCLEOTIDE SEQUENCE [LARGE SCALE GENOMIC DNA]</scope>
    <source>
        <strain evidence="7 8">LMG 1529</strain>
    </source>
</reference>
<dbReference type="CDD" id="cd11646">
    <property type="entry name" value="Precorrin_3B_C17_MT"/>
    <property type="match status" value="1"/>
</dbReference>
<keyword evidence="2" id="KW-0169">Cobalamin biosynthesis</keyword>
<dbReference type="Pfam" id="PF00590">
    <property type="entry name" value="TP_methylase"/>
    <property type="match status" value="1"/>
</dbReference>
<dbReference type="Gene3D" id="3.40.1010.10">
    <property type="entry name" value="Cobalt-precorrin-4 Transmethylase, Domain 1"/>
    <property type="match status" value="1"/>
</dbReference>
<dbReference type="NCBIfam" id="TIGR01466">
    <property type="entry name" value="cobJ_cbiH"/>
    <property type="match status" value="1"/>
</dbReference>
<dbReference type="SUPFAM" id="SSF53790">
    <property type="entry name" value="Tetrapyrrole methylase"/>
    <property type="match status" value="1"/>
</dbReference>
<dbReference type="OrthoDB" id="9772960at2"/>
<dbReference type="InterPro" id="IPR000878">
    <property type="entry name" value="4pyrrol_Mease"/>
</dbReference>
<name>A0A2S3W0E4_9PROT</name>
<dbReference type="Gene3D" id="3.30.950.10">
    <property type="entry name" value="Methyltransferase, Cobalt-precorrin-4 Transmethylase, Domain 2"/>
    <property type="match status" value="1"/>
</dbReference>
<dbReference type="RefSeq" id="WP_110095585.1">
    <property type="nucleotide sequence ID" value="NZ_NKUE01000018.1"/>
</dbReference>
<dbReference type="AlphaFoldDB" id="A0A2S3W0E4"/>
<proteinExistence type="predicted"/>
<organism evidence="7 8">
    <name type="scientific">Novacetimonas maltaceti</name>
    <dbReference type="NCBI Taxonomy" id="1203393"/>
    <lineage>
        <taxon>Bacteria</taxon>
        <taxon>Pseudomonadati</taxon>
        <taxon>Pseudomonadota</taxon>
        <taxon>Alphaproteobacteria</taxon>
        <taxon>Acetobacterales</taxon>
        <taxon>Acetobacteraceae</taxon>
        <taxon>Novacetimonas</taxon>
    </lineage>
</organism>
<accession>A0A2S3W0E4</accession>
<evidence type="ECO:0000256" key="1">
    <source>
        <dbReference type="ARBA" id="ARBA00004953"/>
    </source>
</evidence>
<protein>
    <submittedName>
        <fullName evidence="7">Precorrin-3B C(17)-methyltransferase</fullName>
        <ecNumber evidence="7">2.1.1.131</ecNumber>
    </submittedName>
</protein>
<comment type="pathway">
    <text evidence="1">Cofactor biosynthesis; adenosylcobalamin biosynthesis.</text>
</comment>
<keyword evidence="5" id="KW-0949">S-adenosyl-L-methionine</keyword>
<evidence type="ECO:0000256" key="2">
    <source>
        <dbReference type="ARBA" id="ARBA00022573"/>
    </source>
</evidence>
<dbReference type="PANTHER" id="PTHR47036:SF1">
    <property type="entry name" value="COBALT-FACTOR III C(17)-METHYLTRANSFERASE-RELATED"/>
    <property type="match status" value="1"/>
</dbReference>
<dbReference type="PANTHER" id="PTHR47036">
    <property type="entry name" value="COBALT-FACTOR III C(17)-METHYLTRANSFERASE-RELATED"/>
    <property type="match status" value="1"/>
</dbReference>
<dbReference type="GO" id="GO:0032259">
    <property type="term" value="P:methylation"/>
    <property type="evidence" value="ECO:0007669"/>
    <property type="project" value="UniProtKB-KW"/>
</dbReference>
<dbReference type="GO" id="GO:0009236">
    <property type="term" value="P:cobalamin biosynthetic process"/>
    <property type="evidence" value="ECO:0007669"/>
    <property type="project" value="UniProtKB-UniPathway"/>
</dbReference>
<dbReference type="InterPro" id="IPR006363">
    <property type="entry name" value="Cbl_synth_CobJ/CibH_dom"/>
</dbReference>
<evidence type="ECO:0000259" key="6">
    <source>
        <dbReference type="Pfam" id="PF00590"/>
    </source>
</evidence>
<evidence type="ECO:0000313" key="7">
    <source>
        <dbReference type="EMBL" id="POF62364.1"/>
    </source>
</evidence>
<sequence>MTQTIPPSPPCLFIVGLGPGAPDQVTPQARAALAQATDLIGYGPYVARAVAGPDVVRHATDNRVELERARHALELALAGRRVVVVSGGDAGVFGMASAVFEAIDHGPEAWRDIDVQVIPGVSAVLAAAARLGAPLGGDFCVMSLSDNLKPRAVVHERLRAAAQAGFVIALYNPRSKARPGQLAEAFEVLRAVLPGTVPVAFARAIGRPDERVILHDLAHADPEQVDMSTLVLIGCERTHLIPRPQGQPWLYTSRRVDLPVDPA</sequence>
<evidence type="ECO:0000256" key="5">
    <source>
        <dbReference type="ARBA" id="ARBA00022691"/>
    </source>
</evidence>
<dbReference type="GO" id="GO:0030789">
    <property type="term" value="F:precorrin-3B C17-methyltransferase activity"/>
    <property type="evidence" value="ECO:0007669"/>
    <property type="project" value="UniProtKB-EC"/>
</dbReference>
<comment type="caution">
    <text evidence="7">The sequence shown here is derived from an EMBL/GenBank/DDBJ whole genome shotgun (WGS) entry which is preliminary data.</text>
</comment>
<dbReference type="Proteomes" id="UP000237344">
    <property type="component" value="Unassembled WGS sequence"/>
</dbReference>
<dbReference type="EMBL" id="POTC01000026">
    <property type="protein sequence ID" value="POF62364.1"/>
    <property type="molecule type" value="Genomic_DNA"/>
</dbReference>
<dbReference type="InterPro" id="IPR014776">
    <property type="entry name" value="4pyrrole_Mease_sub2"/>
</dbReference>
<dbReference type="InterPro" id="IPR051810">
    <property type="entry name" value="Precorrin_MeTrfase"/>
</dbReference>
<evidence type="ECO:0000256" key="3">
    <source>
        <dbReference type="ARBA" id="ARBA00022603"/>
    </source>
</evidence>
<gene>
    <name evidence="7" type="primary">cobJ</name>
    <name evidence="7" type="ORF">KMAL_20090</name>
</gene>
<keyword evidence="3 7" id="KW-0489">Methyltransferase</keyword>
<evidence type="ECO:0000313" key="8">
    <source>
        <dbReference type="Proteomes" id="UP000237344"/>
    </source>
</evidence>
<evidence type="ECO:0000256" key="4">
    <source>
        <dbReference type="ARBA" id="ARBA00022679"/>
    </source>
</evidence>